<reference evidence="3 4" key="1">
    <citation type="journal article" date="2008" name="Proc. Natl. Acad. Sci. U.S.A.">
        <title>Niche adaptation and genome expansion in the chlorophyll d-producing cyanobacterium Acaryochloris marina.</title>
        <authorList>
            <person name="Swingley W.D."/>
            <person name="Chen M."/>
            <person name="Cheung P.C."/>
            <person name="Conrad A.L."/>
            <person name="Dejesa L.C."/>
            <person name="Hao J."/>
            <person name="Honchak B.M."/>
            <person name="Karbach L.E."/>
            <person name="Kurdoglu A."/>
            <person name="Lahiri S."/>
            <person name="Mastrian S.D."/>
            <person name="Miyashita H."/>
            <person name="Page L."/>
            <person name="Ramakrishna P."/>
            <person name="Satoh S."/>
            <person name="Sattley W.M."/>
            <person name="Shimada Y."/>
            <person name="Taylor H.L."/>
            <person name="Tomo T."/>
            <person name="Tsuchiya T."/>
            <person name="Wang Z.T."/>
            <person name="Raymond J."/>
            <person name="Mimuro M."/>
            <person name="Blankenship R.E."/>
            <person name="Touchman J.W."/>
        </authorList>
    </citation>
    <scope>NUCLEOTIDE SEQUENCE [LARGE SCALE GENOMIC DNA]</scope>
    <source>
        <strain evidence="4">MBIC 11017</strain>
    </source>
</reference>
<sequence>MTDMKVLILGCGYTGLRLVDRLTQDNIRVHVTNRSGDIPGLSAFPFAHDLDTNPVLPPAAAYEGVTHVLSSIPPDQQGNDPVAVHLLSTLEKLPLKWFGYLSTTGVYGDSQGAWVDEESPVQPQSVRSQNRVHAETQFLQSALPTHIFRLPGIYGPGRSILDRLKKGTARNIFKPGHVFSRIHVDDIVQTVYQSMLNPQPGSIYNAADDLPSEPNTLIEEGSRLLGIQPPPVVAYEDVQMSPMAHSFWQECRRVSNSKIKTDLGIQLLHPSYREGLQSILNMETS</sequence>
<gene>
    <name evidence="3" type="ordered locus">AM1_3639</name>
</gene>
<protein>
    <submittedName>
        <fullName evidence="3">NAD dependent epimerase/dehydratase</fullName>
    </submittedName>
</protein>
<evidence type="ECO:0000313" key="4">
    <source>
        <dbReference type="Proteomes" id="UP000000268"/>
    </source>
</evidence>
<dbReference type="KEGG" id="amr:AM1_3639"/>
<dbReference type="PANTHER" id="PTHR43574">
    <property type="entry name" value="EPIMERASE-RELATED"/>
    <property type="match status" value="1"/>
</dbReference>
<dbReference type="RefSeq" id="WP_012164019.1">
    <property type="nucleotide sequence ID" value="NC_009925.1"/>
</dbReference>
<dbReference type="Gene3D" id="3.40.50.720">
    <property type="entry name" value="NAD(P)-binding Rossmann-like Domain"/>
    <property type="match status" value="1"/>
</dbReference>
<dbReference type="SUPFAM" id="SSF51735">
    <property type="entry name" value="NAD(P)-binding Rossmann-fold domains"/>
    <property type="match status" value="1"/>
</dbReference>
<accession>B0C3D0</accession>
<dbReference type="STRING" id="329726.AM1_3639"/>
<evidence type="ECO:0000256" key="1">
    <source>
        <dbReference type="ARBA" id="ARBA00023027"/>
    </source>
</evidence>
<keyword evidence="4" id="KW-1185">Reference proteome</keyword>
<dbReference type="Proteomes" id="UP000000268">
    <property type="component" value="Chromosome"/>
</dbReference>
<dbReference type="HOGENOM" id="CLU_007383_11_3_3"/>
<evidence type="ECO:0000259" key="2">
    <source>
        <dbReference type="Pfam" id="PF01370"/>
    </source>
</evidence>
<dbReference type="EMBL" id="CP000828">
    <property type="protein sequence ID" value="ABW28629.1"/>
    <property type="molecule type" value="Genomic_DNA"/>
</dbReference>
<name>B0C3D0_ACAM1</name>
<dbReference type="InterPro" id="IPR036291">
    <property type="entry name" value="NAD(P)-bd_dom_sf"/>
</dbReference>
<dbReference type="AlphaFoldDB" id="B0C3D0"/>
<dbReference type="eggNOG" id="COG0451">
    <property type="taxonomic scope" value="Bacteria"/>
</dbReference>
<feature type="domain" description="NAD-dependent epimerase/dehydratase" evidence="2">
    <location>
        <begin position="6"/>
        <end position="206"/>
    </location>
</feature>
<dbReference type="CDD" id="cd05266">
    <property type="entry name" value="SDR_a4"/>
    <property type="match status" value="1"/>
</dbReference>
<dbReference type="Pfam" id="PF01370">
    <property type="entry name" value="Epimerase"/>
    <property type="match status" value="1"/>
</dbReference>
<organism evidence="3 4">
    <name type="scientific">Acaryochloris marina (strain MBIC 11017)</name>
    <dbReference type="NCBI Taxonomy" id="329726"/>
    <lineage>
        <taxon>Bacteria</taxon>
        <taxon>Bacillati</taxon>
        <taxon>Cyanobacteriota</taxon>
        <taxon>Cyanophyceae</taxon>
        <taxon>Acaryochloridales</taxon>
        <taxon>Acaryochloridaceae</taxon>
        <taxon>Acaryochloris</taxon>
    </lineage>
</organism>
<proteinExistence type="predicted"/>
<evidence type="ECO:0000313" key="3">
    <source>
        <dbReference type="EMBL" id="ABW28629.1"/>
    </source>
</evidence>
<dbReference type="InterPro" id="IPR001509">
    <property type="entry name" value="Epimerase_deHydtase"/>
</dbReference>
<keyword evidence="1" id="KW-0520">NAD</keyword>
<dbReference type="OrthoDB" id="9808276at2"/>